<keyword evidence="3" id="KW-0732">Signal</keyword>
<feature type="transmembrane region" description="Helical" evidence="2">
    <location>
        <begin position="85"/>
        <end position="106"/>
    </location>
</feature>
<feature type="region of interest" description="Disordered" evidence="1">
    <location>
        <begin position="148"/>
        <end position="174"/>
    </location>
</feature>
<feature type="chain" id="PRO_5030537876" evidence="3">
    <location>
        <begin position="25"/>
        <end position="174"/>
    </location>
</feature>
<keyword evidence="2" id="KW-0472">Membrane</keyword>
<feature type="signal peptide" evidence="3">
    <location>
        <begin position="1"/>
        <end position="24"/>
    </location>
</feature>
<gene>
    <name evidence="4" type="ORF">CHYS00102_LOCUS2980</name>
</gene>
<proteinExistence type="predicted"/>
<evidence type="ECO:0000313" key="4">
    <source>
        <dbReference type="EMBL" id="CAD8875803.1"/>
    </source>
</evidence>
<evidence type="ECO:0000256" key="2">
    <source>
        <dbReference type="SAM" id="Phobius"/>
    </source>
</evidence>
<dbReference type="EMBL" id="HBFR01004322">
    <property type="protein sequence ID" value="CAD8875803.1"/>
    <property type="molecule type" value="Transcribed_RNA"/>
</dbReference>
<name>A0A7S1B654_9STRA</name>
<reference evidence="4" key="1">
    <citation type="submission" date="2021-01" db="EMBL/GenBank/DDBJ databases">
        <authorList>
            <person name="Corre E."/>
            <person name="Pelletier E."/>
            <person name="Niang G."/>
            <person name="Scheremetjew M."/>
            <person name="Finn R."/>
            <person name="Kale V."/>
            <person name="Holt S."/>
            <person name="Cochrane G."/>
            <person name="Meng A."/>
            <person name="Brown T."/>
            <person name="Cohen L."/>
        </authorList>
    </citation>
    <scope>NUCLEOTIDE SEQUENCE</scope>
    <source>
        <strain evidence="4">308</strain>
    </source>
</reference>
<keyword evidence="2" id="KW-0812">Transmembrane</keyword>
<evidence type="ECO:0000256" key="3">
    <source>
        <dbReference type="SAM" id="SignalP"/>
    </source>
</evidence>
<keyword evidence="2" id="KW-1133">Transmembrane helix</keyword>
<dbReference type="AlphaFoldDB" id="A0A7S1B654"/>
<accession>A0A7S1B654</accession>
<evidence type="ECO:0000256" key="1">
    <source>
        <dbReference type="SAM" id="MobiDB-lite"/>
    </source>
</evidence>
<protein>
    <submittedName>
        <fullName evidence="4">Uncharacterized protein</fullName>
    </submittedName>
</protein>
<sequence length="174" mass="18552">MVPIRWCICFVLLFWPCAVSMTTGFLPHLTQRPIHRSLDPRVPSPPRIHSRLFSNVPPDDADVNPVAPSEDDDDGRLEISLDGSLIVTIPAIVIAVLGTITTIMIASNSRDVAPFETVEVVRKEATYYAAGECRGICSTENAGLESFMRGLGPGSGTGGAGTNGEESGDVSRSP</sequence>
<organism evidence="4">
    <name type="scientific">Corethron hystrix</name>
    <dbReference type="NCBI Taxonomy" id="216773"/>
    <lineage>
        <taxon>Eukaryota</taxon>
        <taxon>Sar</taxon>
        <taxon>Stramenopiles</taxon>
        <taxon>Ochrophyta</taxon>
        <taxon>Bacillariophyta</taxon>
        <taxon>Coscinodiscophyceae</taxon>
        <taxon>Corethrophycidae</taxon>
        <taxon>Corethrales</taxon>
        <taxon>Corethraceae</taxon>
        <taxon>Corethron</taxon>
    </lineage>
</organism>
<feature type="compositionally biased region" description="Gly residues" evidence="1">
    <location>
        <begin position="151"/>
        <end position="162"/>
    </location>
</feature>